<dbReference type="SUPFAM" id="SSF56808">
    <property type="entry name" value="Ribosomal protein L1"/>
    <property type="match status" value="1"/>
</dbReference>
<dbReference type="PANTHER" id="PTHR36427">
    <property type="entry name" value="54S RIBOSOMAL PROTEIN L1, MITOCHONDRIAL"/>
    <property type="match status" value="1"/>
</dbReference>
<dbReference type="InterPro" id="IPR028364">
    <property type="entry name" value="Ribosomal_uL1/biogenesis"/>
</dbReference>
<evidence type="ECO:0000313" key="7">
    <source>
        <dbReference type="WBParaSite" id="PTRK_0000717700.1"/>
    </source>
</evidence>
<accession>A0A0N4ZH13</accession>
<dbReference type="STRING" id="131310.A0A0N4ZH13"/>
<dbReference type="Proteomes" id="UP000038045">
    <property type="component" value="Unplaced"/>
</dbReference>
<dbReference type="WBParaSite" id="PTRK_0000717700.1">
    <property type="protein sequence ID" value="PTRK_0000717700.1"/>
    <property type="gene ID" value="PTRK_0000717700"/>
</dbReference>
<dbReference type="InterPro" id="IPR023674">
    <property type="entry name" value="Ribosomal_uL1-like"/>
</dbReference>
<keyword evidence="6" id="KW-1185">Reference proteome</keyword>
<dbReference type="Pfam" id="PF00687">
    <property type="entry name" value="Ribosomal_L1"/>
    <property type="match status" value="1"/>
</dbReference>
<dbReference type="Gene3D" id="3.40.50.790">
    <property type="match status" value="1"/>
</dbReference>
<keyword evidence="3" id="KW-0687">Ribonucleoprotein</keyword>
<evidence type="ECO:0000256" key="3">
    <source>
        <dbReference type="ARBA" id="ARBA00023274"/>
    </source>
</evidence>
<dbReference type="GO" id="GO:0005840">
    <property type="term" value="C:ribosome"/>
    <property type="evidence" value="ECO:0007669"/>
    <property type="project" value="UniProtKB-KW"/>
</dbReference>
<dbReference type="PANTHER" id="PTHR36427:SF3">
    <property type="entry name" value="LARGE RIBOSOMAL SUBUNIT PROTEIN UL1M"/>
    <property type="match status" value="1"/>
</dbReference>
<feature type="coiled-coil region" evidence="4">
    <location>
        <begin position="50"/>
        <end position="80"/>
    </location>
</feature>
<dbReference type="Gene3D" id="3.30.190.20">
    <property type="match status" value="1"/>
</dbReference>
<sequence>MFSILRNSFIGLPKAGSTFFGVIYQNGLHTFQNDFLKPSLIDISQFRGRKRALKATMTRQQKLERRLKREAKEAARKQYNFMERIQIRRMKSLLSPSQQYPGRLIREDEVNLPDFPTTNVFIRDQVKTQFYTISEALNFHRKMQQPTIFNNPDAPIKLRIELNMTTEKATKMIPSSDHIVPVPHPFITKEKRSILAFVADPKLQELAIESGAEIALGPDMIKKIIKGQFRIDDYDFCIAHEDMGSTILPLRGILKSRLPTRTNGGYGDNLPDMIDKFKKGVKINIKADPVFPQWGLCSPLIGRLGMMDEEVEINIKTIIDTICKLRNPALGPFVNRAVMMIDKSNYFVPLNIDSYLPVPTPEELEKVVKKKNKKDKKKEVKSEAAPSI</sequence>
<dbReference type="GO" id="GO:1990904">
    <property type="term" value="C:ribonucleoprotein complex"/>
    <property type="evidence" value="ECO:0007669"/>
    <property type="project" value="UniProtKB-KW"/>
</dbReference>
<comment type="similarity">
    <text evidence="1">Belongs to the universal ribosomal protein uL1 family.</text>
</comment>
<dbReference type="InterPro" id="IPR016095">
    <property type="entry name" value="Ribosomal_uL1_3-a/b-sand"/>
</dbReference>
<reference evidence="7" key="1">
    <citation type="submission" date="2017-02" db="UniProtKB">
        <authorList>
            <consortium name="WormBaseParasite"/>
        </authorList>
    </citation>
    <scope>IDENTIFICATION</scope>
</reference>
<keyword evidence="4" id="KW-0175">Coiled coil</keyword>
<organism evidence="6 7">
    <name type="scientific">Parastrongyloides trichosuri</name>
    <name type="common">Possum-specific nematode worm</name>
    <dbReference type="NCBI Taxonomy" id="131310"/>
    <lineage>
        <taxon>Eukaryota</taxon>
        <taxon>Metazoa</taxon>
        <taxon>Ecdysozoa</taxon>
        <taxon>Nematoda</taxon>
        <taxon>Chromadorea</taxon>
        <taxon>Rhabditida</taxon>
        <taxon>Tylenchina</taxon>
        <taxon>Panagrolaimomorpha</taxon>
        <taxon>Strongyloidoidea</taxon>
        <taxon>Strongyloididae</taxon>
        <taxon>Parastrongyloides</taxon>
    </lineage>
</organism>
<evidence type="ECO:0000256" key="5">
    <source>
        <dbReference type="SAM" id="MobiDB-lite"/>
    </source>
</evidence>
<dbReference type="AlphaFoldDB" id="A0A0N4ZH13"/>
<name>A0A0N4ZH13_PARTI</name>
<feature type="region of interest" description="Disordered" evidence="5">
    <location>
        <begin position="368"/>
        <end position="388"/>
    </location>
</feature>
<evidence type="ECO:0000256" key="1">
    <source>
        <dbReference type="ARBA" id="ARBA00010531"/>
    </source>
</evidence>
<evidence type="ECO:0000256" key="4">
    <source>
        <dbReference type="SAM" id="Coils"/>
    </source>
</evidence>
<keyword evidence="2" id="KW-0689">Ribosomal protein</keyword>
<protein>
    <submittedName>
        <fullName evidence="7">39S ribosomal protein L1, mitochondrial</fullName>
    </submittedName>
</protein>
<evidence type="ECO:0000313" key="6">
    <source>
        <dbReference type="Proteomes" id="UP000038045"/>
    </source>
</evidence>
<proteinExistence type="inferred from homology"/>
<evidence type="ECO:0000256" key="2">
    <source>
        <dbReference type="ARBA" id="ARBA00022980"/>
    </source>
</evidence>